<protein>
    <submittedName>
        <fullName evidence="1">Uncharacterized protein</fullName>
    </submittedName>
</protein>
<evidence type="ECO:0000313" key="1">
    <source>
        <dbReference type="EMBL" id="GFY51862.1"/>
    </source>
</evidence>
<dbReference type="AlphaFoldDB" id="A0A8X6XDP5"/>
<name>A0A8X6XDP5_9ARAC</name>
<dbReference type="Proteomes" id="UP000886998">
    <property type="component" value="Unassembled WGS sequence"/>
</dbReference>
<accession>A0A8X6XDP5</accession>
<organism evidence="1 2">
    <name type="scientific">Trichonephila inaurata madagascariensis</name>
    <dbReference type="NCBI Taxonomy" id="2747483"/>
    <lineage>
        <taxon>Eukaryota</taxon>
        <taxon>Metazoa</taxon>
        <taxon>Ecdysozoa</taxon>
        <taxon>Arthropoda</taxon>
        <taxon>Chelicerata</taxon>
        <taxon>Arachnida</taxon>
        <taxon>Araneae</taxon>
        <taxon>Araneomorphae</taxon>
        <taxon>Entelegynae</taxon>
        <taxon>Araneoidea</taxon>
        <taxon>Nephilidae</taxon>
        <taxon>Trichonephila</taxon>
        <taxon>Trichonephila inaurata</taxon>
    </lineage>
</organism>
<proteinExistence type="predicted"/>
<gene>
    <name evidence="1" type="ORF">TNIN_439581</name>
</gene>
<reference evidence="1" key="1">
    <citation type="submission" date="2020-08" db="EMBL/GenBank/DDBJ databases">
        <title>Multicomponent nature underlies the extraordinary mechanical properties of spider dragline silk.</title>
        <authorList>
            <person name="Kono N."/>
            <person name="Nakamura H."/>
            <person name="Mori M."/>
            <person name="Yoshida Y."/>
            <person name="Ohtoshi R."/>
            <person name="Malay A.D."/>
            <person name="Moran D.A.P."/>
            <person name="Tomita M."/>
            <person name="Numata K."/>
            <person name="Arakawa K."/>
        </authorList>
    </citation>
    <scope>NUCLEOTIDE SEQUENCE</scope>
</reference>
<dbReference type="EMBL" id="BMAV01008343">
    <property type="protein sequence ID" value="GFY51862.1"/>
    <property type="molecule type" value="Genomic_DNA"/>
</dbReference>
<dbReference type="OrthoDB" id="10558721at2759"/>
<sequence length="72" mass="8274">MALIYSFHEKQGTSFWYKKNALRGYAPRVGLAKTPIPGEVFDAVEDKQFENSLTDLTVLNVKMMLFLPKKHL</sequence>
<comment type="caution">
    <text evidence="1">The sequence shown here is derived from an EMBL/GenBank/DDBJ whole genome shotgun (WGS) entry which is preliminary data.</text>
</comment>
<keyword evidence="2" id="KW-1185">Reference proteome</keyword>
<evidence type="ECO:0000313" key="2">
    <source>
        <dbReference type="Proteomes" id="UP000886998"/>
    </source>
</evidence>